<keyword evidence="6" id="KW-1185">Reference proteome</keyword>
<dbReference type="PANTHER" id="PTHR13943:SF77">
    <property type="entry name" value="LRAT DOMAIN-CONTAINING PROTEIN"/>
    <property type="match status" value="1"/>
</dbReference>
<dbReference type="Proteomes" id="UP000694871">
    <property type="component" value="Unplaced"/>
</dbReference>
<evidence type="ECO:0000256" key="1">
    <source>
        <dbReference type="ARBA" id="ARBA00007824"/>
    </source>
</evidence>
<protein>
    <submittedName>
        <fullName evidence="7">HRAS-like suppressor 3</fullName>
    </submittedName>
</protein>
<dbReference type="InterPro" id="IPR051496">
    <property type="entry name" value="H-rev107_PLA/AT"/>
</dbReference>
<proteinExistence type="inferred from homology"/>
<reference evidence="7" key="1">
    <citation type="submission" date="2025-08" db="UniProtKB">
        <authorList>
            <consortium name="RefSeq"/>
        </authorList>
    </citation>
    <scope>IDENTIFICATION</scope>
</reference>
<evidence type="ECO:0000256" key="2">
    <source>
        <dbReference type="ARBA" id="ARBA00022679"/>
    </source>
</evidence>
<dbReference type="RefSeq" id="XP_015274578.1">
    <property type="nucleotide sequence ID" value="XM_015419092.1"/>
</dbReference>
<dbReference type="Pfam" id="PF04970">
    <property type="entry name" value="LRAT"/>
    <property type="match status" value="1"/>
</dbReference>
<comment type="similarity">
    <text evidence="1">Belongs to the H-rev107 family.</text>
</comment>
<gene>
    <name evidence="7" type="primary">LOC107117060</name>
</gene>
<dbReference type="PANTHER" id="PTHR13943">
    <property type="entry name" value="HRAS-LIKE SUPPRESSOR - RELATED"/>
    <property type="match status" value="1"/>
</dbReference>
<dbReference type="PROSITE" id="PS51934">
    <property type="entry name" value="LRAT"/>
    <property type="match status" value="1"/>
</dbReference>
<feature type="non-terminal residue" evidence="7">
    <location>
        <position position="123"/>
    </location>
</feature>
<evidence type="ECO:0000256" key="4">
    <source>
        <dbReference type="ARBA" id="ARBA00023098"/>
    </source>
</evidence>
<keyword evidence="4" id="KW-0443">Lipid metabolism</keyword>
<evidence type="ECO:0000259" key="5">
    <source>
        <dbReference type="PROSITE" id="PS51934"/>
    </source>
</evidence>
<dbReference type="Gene3D" id="3.90.1720.10">
    <property type="entry name" value="endopeptidase domain like (from Nostoc punctiforme)"/>
    <property type="match status" value="1"/>
</dbReference>
<evidence type="ECO:0000256" key="3">
    <source>
        <dbReference type="ARBA" id="ARBA00022801"/>
    </source>
</evidence>
<evidence type="ECO:0000313" key="7">
    <source>
        <dbReference type="RefSeq" id="XP_015274578.1"/>
    </source>
</evidence>
<evidence type="ECO:0000313" key="6">
    <source>
        <dbReference type="Proteomes" id="UP000694871"/>
    </source>
</evidence>
<dbReference type="InterPro" id="IPR007053">
    <property type="entry name" value="LRAT_dom"/>
</dbReference>
<dbReference type="GeneID" id="107117060"/>
<feature type="domain" description="LRAT" evidence="5">
    <location>
        <begin position="8"/>
        <end position="123"/>
    </location>
</feature>
<name>A0ABM1KLJ1_GEKJA</name>
<sequence>VEPERGDLIEIDRIYYQHWAIYIGDGYVIHLAPESEVAGAGLYSLRSVISDHAMVKKEPLLEVVGNDTYRINNKYDGRFLPLPVDEIIARAKAEVGRVMAYSVLSQNCEHFVTGLRYGTAVSD</sequence>
<accession>A0ABM1KLJ1</accession>
<feature type="non-terminal residue" evidence="7">
    <location>
        <position position="1"/>
    </location>
</feature>
<keyword evidence="2" id="KW-0808">Transferase</keyword>
<keyword evidence="3" id="KW-0378">Hydrolase</keyword>
<organism evidence="6 7">
    <name type="scientific">Gekko japonicus</name>
    <name type="common">Schlegel's Japanese gecko</name>
    <dbReference type="NCBI Taxonomy" id="146911"/>
    <lineage>
        <taxon>Eukaryota</taxon>
        <taxon>Metazoa</taxon>
        <taxon>Chordata</taxon>
        <taxon>Craniata</taxon>
        <taxon>Vertebrata</taxon>
        <taxon>Euteleostomi</taxon>
        <taxon>Lepidosauria</taxon>
        <taxon>Squamata</taxon>
        <taxon>Bifurcata</taxon>
        <taxon>Gekkota</taxon>
        <taxon>Gekkonidae</taxon>
        <taxon>Gekkoninae</taxon>
        <taxon>Gekko</taxon>
    </lineage>
</organism>